<reference evidence="10 11" key="1">
    <citation type="journal article" date="2016" name="Genome Announc.">
        <title>Complete Genome Sequences of Aerococcus christensenii CCUG 28831T, Aerococcus sanguinicola CCUG 43001T, Aerococcus urinae CCUG 36881T, Aerococcus urinaeequi CCUG 28094T, Aerococcus urinaehominis CCUG 42038 BT, and Aerococcus viridans CCUG 4311T.</title>
        <authorList>
            <person name="Carkaci D."/>
            <person name="Dargis R."/>
            <person name="Nielsen X.C."/>
            <person name="Skovgaard O."/>
            <person name="Fuursted K."/>
            <person name="Christensen J.J."/>
        </authorList>
    </citation>
    <scope>NUCLEOTIDE SEQUENCE [LARGE SCALE GENOMIC DNA]</scope>
    <source>
        <strain evidence="10 11">CCUG43001</strain>
    </source>
</reference>
<keyword evidence="4 7" id="KW-0812">Transmembrane</keyword>
<keyword evidence="5 7" id="KW-1133">Transmembrane helix</keyword>
<dbReference type="Gene3D" id="1.10.287.1260">
    <property type="match status" value="1"/>
</dbReference>
<dbReference type="InterPro" id="IPR049142">
    <property type="entry name" value="MS_channel_1st"/>
</dbReference>
<dbReference type="SUPFAM" id="SSF50182">
    <property type="entry name" value="Sm-like ribonucleoproteins"/>
    <property type="match status" value="1"/>
</dbReference>
<evidence type="ECO:0000256" key="4">
    <source>
        <dbReference type="ARBA" id="ARBA00022692"/>
    </source>
</evidence>
<evidence type="ECO:0000256" key="7">
    <source>
        <dbReference type="SAM" id="Phobius"/>
    </source>
</evidence>
<dbReference type="GO" id="GO:0005886">
    <property type="term" value="C:plasma membrane"/>
    <property type="evidence" value="ECO:0007669"/>
    <property type="project" value="UniProtKB-SubCell"/>
</dbReference>
<evidence type="ECO:0000256" key="1">
    <source>
        <dbReference type="ARBA" id="ARBA00004651"/>
    </source>
</evidence>
<dbReference type="InterPro" id="IPR023408">
    <property type="entry name" value="MscS_beta-dom_sf"/>
</dbReference>
<evidence type="ECO:0000256" key="2">
    <source>
        <dbReference type="ARBA" id="ARBA00008017"/>
    </source>
</evidence>
<dbReference type="Proteomes" id="UP000069912">
    <property type="component" value="Chromosome"/>
</dbReference>
<feature type="domain" description="Mechanosensitive ion channel MscS" evidence="8">
    <location>
        <begin position="118"/>
        <end position="181"/>
    </location>
</feature>
<dbReference type="RefSeq" id="WP_067975860.1">
    <property type="nucleotide sequence ID" value="NZ_CP014160.1"/>
</dbReference>
<dbReference type="EMBL" id="CP014160">
    <property type="protein sequence ID" value="AMB94659.1"/>
    <property type="molecule type" value="Genomic_DNA"/>
</dbReference>
<keyword evidence="11" id="KW-1185">Reference proteome</keyword>
<comment type="subcellular location">
    <subcellularLocation>
        <location evidence="1">Cell membrane</location>
        <topology evidence="1">Multi-pass membrane protein</topology>
    </subcellularLocation>
</comment>
<evidence type="ECO:0008006" key="12">
    <source>
        <dbReference type="Google" id="ProtNLM"/>
    </source>
</evidence>
<dbReference type="InterPro" id="IPR045276">
    <property type="entry name" value="YbiO_bact"/>
</dbReference>
<sequence>MSQIQTFFTNYFSKIEWDQVISSWLGNIIQIVITVLILSIVRRLLTRSVDFYYDKAERFEKNPARQQTLRTLIQNFIQYTYYFLVIYSVLAILGVPVATLMAGAGIASVAIGIGAQGLVNDIVNGFFILLEHQFDVGDTVLINDYEGEISKLGIRTTVIKDFNGDLHFISNRNITDVTNRSRYPIRCDIDLRIYPDSDADQIEAVLKACMQEEQPNPLLAQDPIYLGVFRDSNRFNLIYRVRLFAVNGMQLDVEGKYYSKLTEALDRAGISQPESQFNTSMAMLQAREEKFNENV</sequence>
<dbReference type="AlphaFoldDB" id="A0A120I9E5"/>
<dbReference type="InterPro" id="IPR006685">
    <property type="entry name" value="MscS_channel_2nd"/>
</dbReference>
<dbReference type="GeneID" id="92903964"/>
<dbReference type="InterPro" id="IPR010920">
    <property type="entry name" value="LSM_dom_sf"/>
</dbReference>
<organism evidence="10 11">
    <name type="scientific">Aerococcus sanguinicola</name>
    <dbReference type="NCBI Taxonomy" id="119206"/>
    <lineage>
        <taxon>Bacteria</taxon>
        <taxon>Bacillati</taxon>
        <taxon>Bacillota</taxon>
        <taxon>Bacilli</taxon>
        <taxon>Lactobacillales</taxon>
        <taxon>Aerococcaceae</taxon>
        <taxon>Aerococcus</taxon>
    </lineage>
</organism>
<evidence type="ECO:0000256" key="6">
    <source>
        <dbReference type="ARBA" id="ARBA00023136"/>
    </source>
</evidence>
<evidence type="ECO:0000256" key="3">
    <source>
        <dbReference type="ARBA" id="ARBA00022475"/>
    </source>
</evidence>
<gene>
    <name evidence="10" type="ORF">AWM72_07775</name>
</gene>
<dbReference type="InterPro" id="IPR011014">
    <property type="entry name" value="MscS_channel_TM-2"/>
</dbReference>
<keyword evidence="3" id="KW-1003">Cell membrane</keyword>
<dbReference type="PANTHER" id="PTHR30460:SF0">
    <property type="entry name" value="MODERATE CONDUCTANCE MECHANOSENSITIVE CHANNEL YBIO"/>
    <property type="match status" value="1"/>
</dbReference>
<comment type="similarity">
    <text evidence="2">Belongs to the MscS (TC 1.A.23) family.</text>
</comment>
<dbReference type="Gene3D" id="3.30.70.100">
    <property type="match status" value="1"/>
</dbReference>
<name>A0A120I9E5_9LACT</name>
<dbReference type="Pfam" id="PF21088">
    <property type="entry name" value="MS_channel_1st"/>
    <property type="match status" value="1"/>
</dbReference>
<accession>A0A120I9E5</accession>
<dbReference type="PANTHER" id="PTHR30460">
    <property type="entry name" value="MODERATE CONDUCTANCE MECHANOSENSITIVE CHANNEL YBIO"/>
    <property type="match status" value="1"/>
</dbReference>
<evidence type="ECO:0000256" key="5">
    <source>
        <dbReference type="ARBA" id="ARBA00022989"/>
    </source>
</evidence>
<dbReference type="KEGG" id="asan:AWM72_07775"/>
<feature type="transmembrane region" description="Helical" evidence="7">
    <location>
        <begin position="79"/>
        <end position="102"/>
    </location>
</feature>
<proteinExistence type="inferred from homology"/>
<feature type="transmembrane region" description="Helical" evidence="7">
    <location>
        <begin position="20"/>
        <end position="41"/>
    </location>
</feature>
<keyword evidence="6 7" id="KW-0472">Membrane</keyword>
<dbReference type="SUPFAM" id="SSF82861">
    <property type="entry name" value="Mechanosensitive channel protein MscS (YggB), transmembrane region"/>
    <property type="match status" value="1"/>
</dbReference>
<evidence type="ECO:0000313" key="10">
    <source>
        <dbReference type="EMBL" id="AMB94659.1"/>
    </source>
</evidence>
<protein>
    <recommendedName>
        <fullName evidence="12">Mechanosensitive ion channel family protein</fullName>
    </recommendedName>
</protein>
<evidence type="ECO:0000259" key="9">
    <source>
        <dbReference type="Pfam" id="PF21088"/>
    </source>
</evidence>
<dbReference type="Pfam" id="PF00924">
    <property type="entry name" value="MS_channel_2nd"/>
    <property type="match status" value="1"/>
</dbReference>
<feature type="domain" description="Mechanosensitive ion channel transmembrane helices 2/3" evidence="9">
    <location>
        <begin position="79"/>
        <end position="116"/>
    </location>
</feature>
<reference evidence="11" key="2">
    <citation type="submission" date="2016-01" db="EMBL/GenBank/DDBJ databases">
        <title>Six Aerococcus type strain genome sequencing and assembly using PacBio and Illumina Hiseq.</title>
        <authorList>
            <person name="Carkaci D."/>
            <person name="Dargis R."/>
            <person name="Nielsen X.C."/>
            <person name="Skovgaard O."/>
            <person name="Fuursted K."/>
            <person name="Christensen J.J."/>
        </authorList>
    </citation>
    <scope>NUCLEOTIDE SEQUENCE [LARGE SCALE GENOMIC DNA]</scope>
    <source>
        <strain evidence="11">CCUG43001</strain>
    </source>
</reference>
<dbReference type="InterPro" id="IPR011066">
    <property type="entry name" value="MscS_channel_C_sf"/>
</dbReference>
<dbReference type="GO" id="GO:0008381">
    <property type="term" value="F:mechanosensitive monoatomic ion channel activity"/>
    <property type="evidence" value="ECO:0007669"/>
    <property type="project" value="InterPro"/>
</dbReference>
<evidence type="ECO:0000259" key="8">
    <source>
        <dbReference type="Pfam" id="PF00924"/>
    </source>
</evidence>
<evidence type="ECO:0000313" key="11">
    <source>
        <dbReference type="Proteomes" id="UP000069912"/>
    </source>
</evidence>
<dbReference type="SUPFAM" id="SSF82689">
    <property type="entry name" value="Mechanosensitive channel protein MscS (YggB), C-terminal domain"/>
    <property type="match status" value="1"/>
</dbReference>
<dbReference type="Gene3D" id="2.30.30.60">
    <property type="match status" value="1"/>
</dbReference>